<keyword evidence="2" id="KW-1185">Reference proteome</keyword>
<gene>
    <name evidence="1" type="ORF">QLH32_15655</name>
</gene>
<evidence type="ECO:0000313" key="2">
    <source>
        <dbReference type="Proteomes" id="UP001229836"/>
    </source>
</evidence>
<organism evidence="1 2">
    <name type="scientific">Acinetobacter corruptisaponis</name>
    <dbReference type="NCBI Taxonomy" id="3045147"/>
    <lineage>
        <taxon>Bacteria</taxon>
        <taxon>Pseudomonadati</taxon>
        <taxon>Pseudomonadota</taxon>
        <taxon>Gammaproteobacteria</taxon>
        <taxon>Moraxellales</taxon>
        <taxon>Moraxellaceae</taxon>
        <taxon>Acinetobacter</taxon>
    </lineage>
</organism>
<name>A0ABY8S196_9GAMM</name>
<dbReference type="RefSeq" id="WP_283266971.1">
    <property type="nucleotide sequence ID" value="NZ_CP125669.1"/>
</dbReference>
<evidence type="ECO:0000313" key="1">
    <source>
        <dbReference type="EMBL" id="WHP05428.1"/>
    </source>
</evidence>
<sequence>MSTICLNGNYSTFSLNQLECLYDGFDPASSAGLDYYGNDNALEDQLTKELDDLLLSCEKETAFTTITTTSTNEEIRAVNADLQRRHKNNVKQLETAERNKICNIKYYNRLSMKNAGITIKACIDFIDVKFETAKPFNRSVIKKYLTEKTGIRHFIKTVGESDDVLRDEESNNLNDNIGTAFVIRLHDVKNLKALTERLSILKYYNLSLNVADLEIVRIERAIDFSNAPHFMRIALLKAVQLSKAENCRFYNKSAFFPKKEKTGGIFSIFNNFNDVRDGNTIYINNKDDDHYYRIYFKTTDFNKRPLKVEDHRVRFEENYSGSALLQLNDGRTVTIRDIETVIKAMSKALIFTRLRDDALPYFKSAYRDIAKPYGLERESVSVDKYRVKKRRDKYGNETRLLKYLETHIEFNQVIAKVQHKLAEKFKVKN</sequence>
<accession>A0ABY8S196</accession>
<reference evidence="1 2" key="1">
    <citation type="submission" date="2023-05" db="EMBL/GenBank/DDBJ databases">
        <title>The complete genome of Acinetobacter sp. nov KCTC 92772.</title>
        <authorList>
            <person name="Zhou G."/>
        </authorList>
    </citation>
    <scope>NUCLEOTIDE SEQUENCE [LARGE SCALE GENOMIC DNA]</scope>
    <source>
        <strain evidence="1 2">KCTC 92772</strain>
    </source>
</reference>
<dbReference type="Proteomes" id="UP001229836">
    <property type="component" value="Chromosome"/>
</dbReference>
<protein>
    <submittedName>
        <fullName evidence="1">Uncharacterized protein</fullName>
    </submittedName>
</protein>
<proteinExistence type="predicted"/>
<dbReference type="EMBL" id="CP125669">
    <property type="protein sequence ID" value="WHP05428.1"/>
    <property type="molecule type" value="Genomic_DNA"/>
</dbReference>